<dbReference type="InterPro" id="IPR001387">
    <property type="entry name" value="Cro/C1-type_HTH"/>
</dbReference>
<dbReference type="SUPFAM" id="SSF47413">
    <property type="entry name" value="lambda repressor-like DNA-binding domains"/>
    <property type="match status" value="1"/>
</dbReference>
<dbReference type="InterPro" id="IPR010982">
    <property type="entry name" value="Lambda_DNA-bd_dom_sf"/>
</dbReference>
<reference evidence="2" key="2">
    <citation type="submission" date="2021-04" db="EMBL/GenBank/DDBJ databases">
        <authorList>
            <person name="Gilroy R."/>
        </authorList>
    </citation>
    <scope>NUCLEOTIDE SEQUENCE</scope>
    <source>
        <strain evidence="2">ChiSxjej5B17-1746</strain>
    </source>
</reference>
<accession>A0A9D1QZW1</accession>
<sequence>MGRSVFEYHDEQMRDNPEYKAAYDALEQEFTIANALIKARSEAGMTQKDVAEKLGVSQPAVARMESGKNISIKAIARYAKAVGRPINVSILPA</sequence>
<name>A0A9D1QZW1_9BACT</name>
<dbReference type="Gene3D" id="1.10.260.40">
    <property type="entry name" value="lambda repressor-like DNA-binding domains"/>
    <property type="match status" value="1"/>
</dbReference>
<dbReference type="Proteomes" id="UP000824264">
    <property type="component" value="Unassembled WGS sequence"/>
</dbReference>
<protein>
    <submittedName>
        <fullName evidence="2">Helix-turn-helix domain-containing protein</fullName>
    </submittedName>
</protein>
<dbReference type="GO" id="GO:0003677">
    <property type="term" value="F:DNA binding"/>
    <property type="evidence" value="ECO:0007669"/>
    <property type="project" value="InterPro"/>
</dbReference>
<dbReference type="Pfam" id="PF01381">
    <property type="entry name" value="HTH_3"/>
    <property type="match status" value="1"/>
</dbReference>
<dbReference type="AlphaFoldDB" id="A0A9D1QZW1"/>
<evidence type="ECO:0000313" key="2">
    <source>
        <dbReference type="EMBL" id="HIW77933.1"/>
    </source>
</evidence>
<organism evidence="2 3">
    <name type="scientific">Candidatus Bilophila faecipullorum</name>
    <dbReference type="NCBI Taxonomy" id="2838482"/>
    <lineage>
        <taxon>Bacteria</taxon>
        <taxon>Pseudomonadati</taxon>
        <taxon>Thermodesulfobacteriota</taxon>
        <taxon>Desulfovibrionia</taxon>
        <taxon>Desulfovibrionales</taxon>
        <taxon>Desulfovibrionaceae</taxon>
        <taxon>Bilophila</taxon>
    </lineage>
</organism>
<dbReference type="CDD" id="cd00093">
    <property type="entry name" value="HTH_XRE"/>
    <property type="match status" value="1"/>
</dbReference>
<feature type="domain" description="HTH cro/C1-type" evidence="1">
    <location>
        <begin position="36"/>
        <end position="89"/>
    </location>
</feature>
<evidence type="ECO:0000259" key="1">
    <source>
        <dbReference type="PROSITE" id="PS50943"/>
    </source>
</evidence>
<dbReference type="PROSITE" id="PS50943">
    <property type="entry name" value="HTH_CROC1"/>
    <property type="match status" value="1"/>
</dbReference>
<reference evidence="2" key="1">
    <citation type="journal article" date="2021" name="PeerJ">
        <title>Extensive microbial diversity within the chicken gut microbiome revealed by metagenomics and culture.</title>
        <authorList>
            <person name="Gilroy R."/>
            <person name="Ravi A."/>
            <person name="Getino M."/>
            <person name="Pursley I."/>
            <person name="Horton D.L."/>
            <person name="Alikhan N.F."/>
            <person name="Baker D."/>
            <person name="Gharbi K."/>
            <person name="Hall N."/>
            <person name="Watson M."/>
            <person name="Adriaenssens E.M."/>
            <person name="Foster-Nyarko E."/>
            <person name="Jarju S."/>
            <person name="Secka A."/>
            <person name="Antonio M."/>
            <person name="Oren A."/>
            <person name="Chaudhuri R.R."/>
            <person name="La Ragione R."/>
            <person name="Hildebrand F."/>
            <person name="Pallen M.J."/>
        </authorList>
    </citation>
    <scope>NUCLEOTIDE SEQUENCE</scope>
    <source>
        <strain evidence="2">ChiSxjej5B17-1746</strain>
    </source>
</reference>
<dbReference type="EMBL" id="DXGI01000082">
    <property type="protein sequence ID" value="HIW77933.1"/>
    <property type="molecule type" value="Genomic_DNA"/>
</dbReference>
<comment type="caution">
    <text evidence="2">The sequence shown here is derived from an EMBL/GenBank/DDBJ whole genome shotgun (WGS) entry which is preliminary data.</text>
</comment>
<gene>
    <name evidence="2" type="ORF">H9874_02150</name>
</gene>
<proteinExistence type="predicted"/>
<dbReference type="SMART" id="SM00530">
    <property type="entry name" value="HTH_XRE"/>
    <property type="match status" value="1"/>
</dbReference>
<evidence type="ECO:0000313" key="3">
    <source>
        <dbReference type="Proteomes" id="UP000824264"/>
    </source>
</evidence>